<dbReference type="PANTHER" id="PTHR43194:SF2">
    <property type="entry name" value="PEROXISOMAL MEMBRANE PROTEIN LPX1"/>
    <property type="match status" value="1"/>
</dbReference>
<evidence type="ECO:0000256" key="1">
    <source>
        <dbReference type="SAM" id="MobiDB-lite"/>
    </source>
</evidence>
<feature type="compositionally biased region" description="Low complexity" evidence="1">
    <location>
        <begin position="1"/>
        <end position="14"/>
    </location>
</feature>
<dbReference type="EMBL" id="RSCD01000009">
    <property type="protein sequence ID" value="RSH91087.1"/>
    <property type="molecule type" value="Genomic_DNA"/>
</dbReference>
<protein>
    <recommendedName>
        <fullName evidence="2">AB hydrolase-1 domain-containing protein</fullName>
    </recommendedName>
</protein>
<organism evidence="3 4">
    <name type="scientific">Saitozyma podzolica</name>
    <dbReference type="NCBI Taxonomy" id="1890683"/>
    <lineage>
        <taxon>Eukaryota</taxon>
        <taxon>Fungi</taxon>
        <taxon>Dikarya</taxon>
        <taxon>Basidiomycota</taxon>
        <taxon>Agaricomycotina</taxon>
        <taxon>Tremellomycetes</taxon>
        <taxon>Tremellales</taxon>
        <taxon>Trimorphomycetaceae</taxon>
        <taxon>Saitozyma</taxon>
    </lineage>
</organism>
<comment type="caution">
    <text evidence="3">The sequence shown here is derived from an EMBL/GenBank/DDBJ whole genome shotgun (WGS) entry which is preliminary data.</text>
</comment>
<sequence length="511" mass="56031">MSASSRASEASRAAFPRPTSASQYPTPLAAPNVLAPLVRPPSTSPPPLPFRPPIVPPPGWTSSSHVIPAAYPRRWRQCFGSLSRESRPFTKDRPDPDEGRAERAERNNVEARRVIRMRYHAQESEVDWEAVPRSERPEGLWIAGECWRREGRGENGEGVTLIVTHANGFTKECWVPTIRRLLARGPAQASSSFGELSTAEDSGPANSGSSGGSDARIDAAVDTNIDEVWFLDDVHHGASIDLNAGLIGPVHPWSDGGRDILNLIQHVLPLPERPEREALEWREETPGRKRKIIGVGHSFGGNALVQAAHARPDLFHALFLAEPMCPPVPPSADADDFETGNMRWVLVSGAIKRRGIWPDLASAASTRSSPFFASWNDEVWDLWLSHAIIPLEPGELHVSSTRHGPVQLATPPWAEAAVFAETTAMAEGWDKLAEINLPVGFVMGGDPQATTGEENTREMVWRAPKAKNERIVDAGHLVVQEKPDELADALWRFIGSVASEVQTEEEPRARL</sequence>
<dbReference type="SUPFAM" id="SSF53474">
    <property type="entry name" value="alpha/beta-Hydrolases"/>
    <property type="match status" value="1"/>
</dbReference>
<feature type="region of interest" description="Disordered" evidence="1">
    <location>
        <begin position="191"/>
        <end position="215"/>
    </location>
</feature>
<evidence type="ECO:0000313" key="4">
    <source>
        <dbReference type="Proteomes" id="UP000279259"/>
    </source>
</evidence>
<feature type="region of interest" description="Disordered" evidence="1">
    <location>
        <begin position="1"/>
        <end position="62"/>
    </location>
</feature>
<dbReference type="AlphaFoldDB" id="A0A427YJ35"/>
<dbReference type="Gene3D" id="3.40.50.1820">
    <property type="entry name" value="alpha/beta hydrolase"/>
    <property type="match status" value="1"/>
</dbReference>
<feature type="region of interest" description="Disordered" evidence="1">
    <location>
        <begin position="85"/>
        <end position="106"/>
    </location>
</feature>
<dbReference type="Pfam" id="PF12697">
    <property type="entry name" value="Abhydrolase_6"/>
    <property type="match status" value="1"/>
</dbReference>
<dbReference type="InterPro" id="IPR029058">
    <property type="entry name" value="AB_hydrolase_fold"/>
</dbReference>
<dbReference type="PANTHER" id="PTHR43194">
    <property type="entry name" value="HYDROLASE ALPHA/BETA FOLD FAMILY"/>
    <property type="match status" value="1"/>
</dbReference>
<keyword evidence="4" id="KW-1185">Reference proteome</keyword>
<feature type="compositionally biased region" description="Pro residues" evidence="1">
    <location>
        <begin position="38"/>
        <end position="59"/>
    </location>
</feature>
<feature type="domain" description="AB hydrolase-1" evidence="2">
    <location>
        <begin position="163"/>
        <end position="489"/>
    </location>
</feature>
<evidence type="ECO:0000313" key="3">
    <source>
        <dbReference type="EMBL" id="RSH91087.1"/>
    </source>
</evidence>
<dbReference type="STRING" id="1890683.A0A427YJ35"/>
<gene>
    <name evidence="3" type="ORF">EHS25_010263</name>
</gene>
<name>A0A427YJ35_9TREE</name>
<reference evidence="3 4" key="1">
    <citation type="submission" date="2018-11" db="EMBL/GenBank/DDBJ databases">
        <title>Genome sequence of Saitozyma podzolica DSM 27192.</title>
        <authorList>
            <person name="Aliyu H."/>
            <person name="Gorte O."/>
            <person name="Ochsenreither K."/>
        </authorList>
    </citation>
    <scope>NUCLEOTIDE SEQUENCE [LARGE SCALE GENOMIC DNA]</scope>
    <source>
        <strain evidence="3 4">DSM 27192</strain>
    </source>
</reference>
<dbReference type="Proteomes" id="UP000279259">
    <property type="component" value="Unassembled WGS sequence"/>
</dbReference>
<evidence type="ECO:0000259" key="2">
    <source>
        <dbReference type="Pfam" id="PF12697"/>
    </source>
</evidence>
<accession>A0A427YJ35</accession>
<dbReference type="InterPro" id="IPR050228">
    <property type="entry name" value="Carboxylesterase_BioH"/>
</dbReference>
<proteinExistence type="predicted"/>
<dbReference type="OrthoDB" id="94039at2759"/>
<dbReference type="InterPro" id="IPR000073">
    <property type="entry name" value="AB_hydrolase_1"/>
</dbReference>